<evidence type="ECO:0000259" key="1">
    <source>
        <dbReference type="Pfam" id="PF03108"/>
    </source>
</evidence>
<dbReference type="OrthoDB" id="1746950at2759"/>
<evidence type="ECO:0000313" key="3">
    <source>
        <dbReference type="EMBL" id="KAF3957745.1"/>
    </source>
</evidence>
<evidence type="ECO:0000313" key="4">
    <source>
        <dbReference type="Proteomes" id="UP000737018"/>
    </source>
</evidence>
<dbReference type="AlphaFoldDB" id="A0A8J4VIQ3"/>
<gene>
    <name evidence="3" type="ORF">CMV_017272</name>
</gene>
<dbReference type="EMBL" id="JRKL02002740">
    <property type="protein sequence ID" value="KAF3957745.1"/>
    <property type="molecule type" value="Genomic_DNA"/>
</dbReference>
<accession>A0A8J4VIQ3</accession>
<evidence type="ECO:0008006" key="5">
    <source>
        <dbReference type="Google" id="ProtNLM"/>
    </source>
</evidence>
<dbReference type="Proteomes" id="UP000737018">
    <property type="component" value="Unassembled WGS sequence"/>
</dbReference>
<keyword evidence="4" id="KW-1185">Reference proteome</keyword>
<comment type="caution">
    <text evidence="3">The sequence shown here is derived from an EMBL/GenBank/DDBJ whole genome shotgun (WGS) entry which is preliminary data.</text>
</comment>
<proteinExistence type="predicted"/>
<feature type="domain" description="Transposase MuDR plant" evidence="1">
    <location>
        <begin position="206"/>
        <end position="267"/>
    </location>
</feature>
<sequence>MDEFSVKVHHGGKFLSDPIRYEGVAINYFDGNERDCWSAQELRNMVEKLGYISYGKLWYRMPMVSLEDGGLRPVTIDNDDLAMGMADAVQGHKVIELYVEHCVDVPNIIDDMGDDINYSDNSKDSSGGDDAFDKMVMGPIDLSQASKEQDSNMAMGSNAKIVTGLSDNDQPYESEELLSMDDDDDNNAIPPYPVFVPPTNPKHTNFVKGMLFISLEQFKNVVTDYAVHGGWGIRFKKNDKVRVRAICQDGCKWIAYVAKMRDQMTFQMRTYYGRHTCTRTFKNKRCTSKWLGKTLVSELSDRLNTTSSTIVKGAQEKYVVHISRSKAHRAKVCAQDIITGANASASAGASAGTSAGASVGISAYENQPTQPIIPPPSTASAQALFEGVANTQLVAAANAIAIGVTSAIGRTFTNAENGLFVPLPQGKKPKRPRRKAIDKPRGNIKPWVSNVPLPEIWGPPPSWKGNSSVTKETLMAASQTARNIIIETYSHQSTVNLSFPLLYLTFGLGFCRETVWRSEMRVISICSACQTTQTGFEERTERVVESVSGSL</sequence>
<dbReference type="PANTHER" id="PTHR31973:SF191">
    <property type="entry name" value="OS05G0489400 PROTEIN"/>
    <property type="match status" value="1"/>
</dbReference>
<dbReference type="InterPro" id="IPR004332">
    <property type="entry name" value="Transposase_MuDR"/>
</dbReference>
<name>A0A8J4VIQ3_9ROSI</name>
<organism evidence="3 4">
    <name type="scientific">Castanea mollissima</name>
    <name type="common">Chinese chestnut</name>
    <dbReference type="NCBI Taxonomy" id="60419"/>
    <lineage>
        <taxon>Eukaryota</taxon>
        <taxon>Viridiplantae</taxon>
        <taxon>Streptophyta</taxon>
        <taxon>Embryophyta</taxon>
        <taxon>Tracheophyta</taxon>
        <taxon>Spermatophyta</taxon>
        <taxon>Magnoliopsida</taxon>
        <taxon>eudicotyledons</taxon>
        <taxon>Gunneridae</taxon>
        <taxon>Pentapetalae</taxon>
        <taxon>rosids</taxon>
        <taxon>fabids</taxon>
        <taxon>Fagales</taxon>
        <taxon>Fagaceae</taxon>
        <taxon>Castanea</taxon>
    </lineage>
</organism>
<dbReference type="PANTHER" id="PTHR31973">
    <property type="entry name" value="POLYPROTEIN, PUTATIVE-RELATED"/>
    <property type="match status" value="1"/>
</dbReference>
<dbReference type="Pfam" id="PF26130">
    <property type="entry name" value="PB1-like"/>
    <property type="match status" value="1"/>
</dbReference>
<reference evidence="3" key="1">
    <citation type="submission" date="2020-03" db="EMBL/GenBank/DDBJ databases">
        <title>Castanea mollissima Vanexum genome sequencing.</title>
        <authorList>
            <person name="Staton M."/>
        </authorList>
    </citation>
    <scope>NUCLEOTIDE SEQUENCE</scope>
    <source>
        <tissue evidence="3">Leaf</tissue>
    </source>
</reference>
<feature type="domain" description="PB1-like" evidence="2">
    <location>
        <begin position="2"/>
        <end position="101"/>
    </location>
</feature>
<protein>
    <recommendedName>
        <fullName evidence="5">Transposase MuDR plant domain-containing protein</fullName>
    </recommendedName>
</protein>
<dbReference type="Pfam" id="PF03108">
    <property type="entry name" value="DBD_Tnp_Mut"/>
    <property type="match status" value="1"/>
</dbReference>
<dbReference type="InterPro" id="IPR058594">
    <property type="entry name" value="PB1-like_dom_pln"/>
</dbReference>
<evidence type="ECO:0000259" key="2">
    <source>
        <dbReference type="Pfam" id="PF26130"/>
    </source>
</evidence>